<dbReference type="PROSITE" id="PS00070">
    <property type="entry name" value="ALDEHYDE_DEHYDR_CYS"/>
    <property type="match status" value="1"/>
</dbReference>
<name>A0A1S6KYJ7_PENVA</name>
<dbReference type="Gene3D" id="3.40.605.10">
    <property type="entry name" value="Aldehyde Dehydrogenase, Chain A, domain 1"/>
    <property type="match status" value="1"/>
</dbReference>
<feature type="domain" description="Aldehyde dehydrogenase" evidence="5">
    <location>
        <begin position="36"/>
        <end position="492"/>
    </location>
</feature>
<dbReference type="PROSITE" id="PS00687">
    <property type="entry name" value="ALDEHYDE_DEHYDR_GLU"/>
    <property type="match status" value="1"/>
</dbReference>
<dbReference type="InterPro" id="IPR016163">
    <property type="entry name" value="Ald_DH_C"/>
</dbReference>
<dbReference type="AlphaFoldDB" id="A0A1S6KYJ7"/>
<dbReference type="NCBIfam" id="NF009725">
    <property type="entry name" value="PRK13252.1"/>
    <property type="match status" value="1"/>
</dbReference>
<dbReference type="FunFam" id="3.40.605.10:FF:000007">
    <property type="entry name" value="NAD/NADP-dependent betaine aldehyde dehydrogenase"/>
    <property type="match status" value="1"/>
</dbReference>
<dbReference type="InterPro" id="IPR029510">
    <property type="entry name" value="Ald_DH_CS_GLU"/>
</dbReference>
<dbReference type="GO" id="GO:0008802">
    <property type="term" value="F:betaine-aldehyde dehydrogenase (NAD+) activity"/>
    <property type="evidence" value="ECO:0007669"/>
    <property type="project" value="UniProtKB-EC"/>
</dbReference>
<dbReference type="InterPro" id="IPR015590">
    <property type="entry name" value="Aldehyde_DH_dom"/>
</dbReference>
<dbReference type="SMR" id="A0A1S6KYJ7"/>
<evidence type="ECO:0000259" key="5">
    <source>
        <dbReference type="Pfam" id="PF00171"/>
    </source>
</evidence>
<dbReference type="EC" id="1.2.1.8" evidence="6"/>
<gene>
    <name evidence="6" type="primary">BADH</name>
</gene>
<dbReference type="InterPro" id="IPR016160">
    <property type="entry name" value="Ald_DH_CS_CYS"/>
</dbReference>
<evidence type="ECO:0000256" key="1">
    <source>
        <dbReference type="ARBA" id="ARBA00009986"/>
    </source>
</evidence>
<accession>A0A1S6KYJ7</accession>
<dbReference type="OrthoDB" id="310895at2759"/>
<evidence type="ECO:0000256" key="3">
    <source>
        <dbReference type="PROSITE-ProRule" id="PRU10007"/>
    </source>
</evidence>
<organism evidence="6">
    <name type="scientific">Penaeus vannamei</name>
    <name type="common">Whiteleg shrimp</name>
    <name type="synonym">Litopenaeus vannamei</name>
    <dbReference type="NCBI Taxonomy" id="6689"/>
    <lineage>
        <taxon>Eukaryota</taxon>
        <taxon>Metazoa</taxon>
        <taxon>Ecdysozoa</taxon>
        <taxon>Arthropoda</taxon>
        <taxon>Crustacea</taxon>
        <taxon>Multicrustacea</taxon>
        <taxon>Malacostraca</taxon>
        <taxon>Eumalacostraca</taxon>
        <taxon>Eucarida</taxon>
        <taxon>Decapoda</taxon>
        <taxon>Dendrobranchiata</taxon>
        <taxon>Penaeoidea</taxon>
        <taxon>Penaeidae</taxon>
        <taxon>Penaeus</taxon>
    </lineage>
</organism>
<dbReference type="FunFam" id="3.40.309.10:FF:000012">
    <property type="entry name" value="Betaine aldehyde dehydrogenase"/>
    <property type="match status" value="1"/>
</dbReference>
<dbReference type="InterPro" id="IPR016161">
    <property type="entry name" value="Ald_DH/histidinol_DH"/>
</dbReference>
<dbReference type="CDD" id="cd07090">
    <property type="entry name" value="ALDH_F9_TMBADH"/>
    <property type="match status" value="1"/>
</dbReference>
<sequence>MASGLSSRVISRNITRTIRGPWNFVAGKRCLPVDSSGSMKVIEPASGELLCGVPISGTEEVNRAVGVAKGVFATWSKLSGREGGEKLLRAGQIIRENLEDISRLEVQDTGKPIWEARLDITSCPDALEYYGGLAPCIVGQHVPLPGGSFAMVQKEPLGVIGGVGAWNFPMQTCIWKVAPALACGNTFVYKPSQFTPVTAVTLGEVLADAGVPDGVYNVVQGEGQTGAYLCEHPDVAKLSFTGSVPTGTKVMTAGAQDIKSVTLELGGKSPLIIFPDADVKNAVKATLMANFLSQGQVCSNGTRVFVHRSIAAEFLKQLVTATEKLKIGDPFAEDTTVGATIHEDHARKVLSYVDSARQEGATVLCGGERVLLKGKLAGGWYLSPAVLTDCRDDMKVVQEEVFGSVASVLEFDTEEEAVKRANDTKFGLAGAVFTKDIQRGHRVANAIEAGTVWINTYNLYPTEVPFGGYKQSGIGRENGLTAVDYFTQTRTIYVEMGDVDCGLLYQD</sequence>
<dbReference type="Pfam" id="PF00171">
    <property type="entry name" value="Aldedh"/>
    <property type="match status" value="1"/>
</dbReference>
<dbReference type="PANTHER" id="PTHR11699">
    <property type="entry name" value="ALDEHYDE DEHYDROGENASE-RELATED"/>
    <property type="match status" value="1"/>
</dbReference>
<dbReference type="InterPro" id="IPR016162">
    <property type="entry name" value="Ald_DH_N"/>
</dbReference>
<reference evidence="6" key="1">
    <citation type="journal article" date="2017" name="Chem. Biol. Interact.">
        <title>Cloning and molecular characterization of the betaine aldehyde dehydrogenase involved in the biosynthesis of glycine betaine in white shrimp (Litopenaeus vannamei).</title>
        <authorList>
            <person name="Delgado-Gaytan M.F."/>
            <person name="Rosas-Rodriguez J.A."/>
            <person name="Yepiz-Plascencia G."/>
            <person name="Figueroa-Soto C.G."/>
            <person name="Valenzuela-Soto E.M."/>
        </authorList>
    </citation>
    <scope>NUCLEOTIDE SEQUENCE</scope>
</reference>
<proteinExistence type="evidence at transcript level"/>
<keyword evidence="2 4" id="KW-0560">Oxidoreductase</keyword>
<evidence type="ECO:0000256" key="4">
    <source>
        <dbReference type="RuleBase" id="RU003345"/>
    </source>
</evidence>
<protein>
    <submittedName>
        <fullName evidence="6">Betaine aldehyde dehydrogenase</fullName>
        <ecNumber evidence="6">1.2.1.8</ecNumber>
    </submittedName>
</protein>
<dbReference type="SUPFAM" id="SSF53720">
    <property type="entry name" value="ALDH-like"/>
    <property type="match status" value="1"/>
</dbReference>
<dbReference type="Gene3D" id="3.40.309.10">
    <property type="entry name" value="Aldehyde Dehydrogenase, Chain A, domain 2"/>
    <property type="match status" value="1"/>
</dbReference>
<dbReference type="EMBL" id="KY406161">
    <property type="protein sequence ID" value="AQT26834.1"/>
    <property type="molecule type" value="mRNA"/>
</dbReference>
<feature type="active site" evidence="3">
    <location>
        <position position="264"/>
    </location>
</feature>
<comment type="similarity">
    <text evidence="1 4">Belongs to the aldehyde dehydrogenase family.</text>
</comment>
<evidence type="ECO:0000256" key="2">
    <source>
        <dbReference type="ARBA" id="ARBA00023002"/>
    </source>
</evidence>
<evidence type="ECO:0000313" key="6">
    <source>
        <dbReference type="EMBL" id="AQT26834.1"/>
    </source>
</evidence>